<feature type="binding site" evidence="9 12">
    <location>
        <position position="129"/>
    </location>
    <ligand>
        <name>substrate</name>
    </ligand>
</feature>
<dbReference type="EC" id="5.4.2.12" evidence="9 10"/>
<feature type="binding site" evidence="9 12">
    <location>
        <position position="189"/>
    </location>
    <ligand>
        <name>substrate</name>
    </ligand>
</feature>
<keyword evidence="7 9" id="KW-0464">Manganese</keyword>
<comment type="pathway">
    <text evidence="3 9">Carbohydrate degradation; glycolysis; pyruvate from D-glyceraldehyde 3-phosphate: step 3/5.</text>
</comment>
<feature type="binding site" evidence="9 13">
    <location>
        <position position="442"/>
    </location>
    <ligand>
        <name>Mn(2+)</name>
        <dbReference type="ChEBI" id="CHEBI:29035"/>
        <label>2</label>
    </ligand>
</feature>
<evidence type="ECO:0000256" key="13">
    <source>
        <dbReference type="PIRSR" id="PIRSR001492-3"/>
    </source>
</evidence>
<dbReference type="PIRSF" id="PIRSF001492">
    <property type="entry name" value="IPGAM"/>
    <property type="match status" value="1"/>
</dbReference>
<comment type="catalytic activity">
    <reaction evidence="1 9">
        <text>(2R)-2-phosphoglycerate = (2R)-3-phosphoglycerate</text>
        <dbReference type="Rhea" id="RHEA:15901"/>
        <dbReference type="ChEBI" id="CHEBI:58272"/>
        <dbReference type="ChEBI" id="CHEBI:58289"/>
        <dbReference type="EC" id="5.4.2.12"/>
    </reaction>
</comment>
<dbReference type="InterPro" id="IPR011258">
    <property type="entry name" value="BPG-indep_PGM_N"/>
</dbReference>
<dbReference type="InterPro" id="IPR017850">
    <property type="entry name" value="Alkaline_phosphatase_core_sf"/>
</dbReference>
<dbReference type="InterPro" id="IPR005995">
    <property type="entry name" value="Pgm_bpd_ind"/>
</dbReference>
<dbReference type="SUPFAM" id="SSF53649">
    <property type="entry name" value="Alkaline phosphatase-like"/>
    <property type="match status" value="1"/>
</dbReference>
<name>A0A317CNY5_9GAMM</name>
<feature type="binding site" evidence="9 13">
    <location>
        <position position="68"/>
    </location>
    <ligand>
        <name>Mn(2+)</name>
        <dbReference type="ChEBI" id="CHEBI:29035"/>
        <label>2</label>
    </ligand>
</feature>
<dbReference type="HAMAP" id="MF_01038">
    <property type="entry name" value="GpmI"/>
    <property type="match status" value="1"/>
</dbReference>
<accession>A0A317CNY5</accession>
<dbReference type="GO" id="GO:0006007">
    <property type="term" value="P:glucose catabolic process"/>
    <property type="evidence" value="ECO:0007669"/>
    <property type="project" value="InterPro"/>
</dbReference>
<feature type="binding site" evidence="9 13">
    <location>
        <position position="18"/>
    </location>
    <ligand>
        <name>Mn(2+)</name>
        <dbReference type="ChEBI" id="CHEBI:29035"/>
        <label>2</label>
    </ligand>
</feature>
<evidence type="ECO:0000256" key="6">
    <source>
        <dbReference type="ARBA" id="ARBA00023152"/>
    </source>
</evidence>
<feature type="binding site" evidence="9 13">
    <location>
        <position position="404"/>
    </location>
    <ligand>
        <name>Mn(2+)</name>
        <dbReference type="ChEBI" id="CHEBI:29035"/>
        <label>1</label>
    </ligand>
</feature>
<evidence type="ECO:0000313" key="16">
    <source>
        <dbReference type="EMBL" id="PWQ99861.1"/>
    </source>
</evidence>
<keyword evidence="5 9" id="KW-0479">Metal-binding</keyword>
<comment type="cofactor">
    <cofactor evidence="9">
        <name>Mn(2+)</name>
        <dbReference type="ChEBI" id="CHEBI:29035"/>
    </cofactor>
    <text evidence="9">Binds 2 manganese ions per subunit.</text>
</comment>
<dbReference type="GO" id="GO:0004619">
    <property type="term" value="F:phosphoglycerate mutase activity"/>
    <property type="evidence" value="ECO:0007669"/>
    <property type="project" value="UniProtKB-UniRule"/>
</dbReference>
<dbReference type="Gene3D" id="3.40.720.10">
    <property type="entry name" value="Alkaline Phosphatase, subunit A"/>
    <property type="match status" value="1"/>
</dbReference>
<evidence type="ECO:0000256" key="2">
    <source>
        <dbReference type="ARBA" id="ARBA00002315"/>
    </source>
</evidence>
<evidence type="ECO:0000256" key="8">
    <source>
        <dbReference type="ARBA" id="ARBA00023235"/>
    </source>
</evidence>
<dbReference type="FunFam" id="3.40.1450.10:FF:000002">
    <property type="entry name" value="2,3-bisphosphoglycerate-independent phosphoglycerate mutase"/>
    <property type="match status" value="1"/>
</dbReference>
<dbReference type="NCBIfam" id="TIGR01307">
    <property type="entry name" value="pgm_bpd_ind"/>
    <property type="match status" value="1"/>
</dbReference>
<evidence type="ECO:0000313" key="17">
    <source>
        <dbReference type="Proteomes" id="UP000245539"/>
    </source>
</evidence>
<evidence type="ECO:0000256" key="1">
    <source>
        <dbReference type="ARBA" id="ARBA00000370"/>
    </source>
</evidence>
<feature type="domain" description="Metalloenzyme" evidence="14">
    <location>
        <begin position="12"/>
        <end position="497"/>
    </location>
</feature>
<evidence type="ECO:0000256" key="11">
    <source>
        <dbReference type="PIRSR" id="PIRSR001492-1"/>
    </source>
</evidence>
<comment type="caution">
    <text evidence="16">The sequence shown here is derived from an EMBL/GenBank/DDBJ whole genome shotgun (WGS) entry which is preliminary data.</text>
</comment>
<evidence type="ECO:0000256" key="7">
    <source>
        <dbReference type="ARBA" id="ARBA00023211"/>
    </source>
</evidence>
<evidence type="ECO:0000256" key="12">
    <source>
        <dbReference type="PIRSR" id="PIRSR001492-2"/>
    </source>
</evidence>
<evidence type="ECO:0000256" key="9">
    <source>
        <dbReference type="HAMAP-Rule" id="MF_01038"/>
    </source>
</evidence>
<feature type="binding site" evidence="9 13">
    <location>
        <position position="460"/>
    </location>
    <ligand>
        <name>Mn(2+)</name>
        <dbReference type="ChEBI" id="CHEBI:29035"/>
        <label>1</label>
    </ligand>
</feature>
<dbReference type="GO" id="GO:0030145">
    <property type="term" value="F:manganese ion binding"/>
    <property type="evidence" value="ECO:0007669"/>
    <property type="project" value="UniProtKB-UniRule"/>
</dbReference>
<feature type="domain" description="BPG-independent PGAM N-terminal" evidence="15">
    <location>
        <begin position="88"/>
        <end position="297"/>
    </location>
</feature>
<dbReference type="EMBL" id="QGKM01000008">
    <property type="protein sequence ID" value="PWQ99861.1"/>
    <property type="molecule type" value="Genomic_DNA"/>
</dbReference>
<feature type="binding site" evidence="9 12">
    <location>
        <position position="333"/>
    </location>
    <ligand>
        <name>substrate</name>
    </ligand>
</feature>
<dbReference type="SUPFAM" id="SSF64158">
    <property type="entry name" value="2,3-Bisphosphoglycerate-independent phosphoglycerate mutase, substrate-binding domain"/>
    <property type="match status" value="1"/>
</dbReference>
<dbReference type="Proteomes" id="UP000245539">
    <property type="component" value="Unassembled WGS sequence"/>
</dbReference>
<evidence type="ECO:0000256" key="3">
    <source>
        <dbReference type="ARBA" id="ARBA00004798"/>
    </source>
</evidence>
<dbReference type="InterPro" id="IPR006124">
    <property type="entry name" value="Metalloenzyme"/>
</dbReference>
<comment type="function">
    <text evidence="2 9">Catalyzes the interconversion of 2-phosphoglycerate and 3-phosphoglycerate.</text>
</comment>
<protein>
    <recommendedName>
        <fullName evidence="9 10">2,3-bisphosphoglycerate-independent phosphoglycerate mutase</fullName>
        <shortName evidence="9">BPG-independent PGAM</shortName>
        <shortName evidence="9">Phosphoglyceromutase</shortName>
        <shortName evidence="9">iPGM</shortName>
        <ecNumber evidence="9 10">5.4.2.12</ecNumber>
    </recommendedName>
</protein>
<dbReference type="Gene3D" id="3.40.1450.10">
    <property type="entry name" value="BPG-independent phosphoglycerate mutase, domain B"/>
    <property type="match status" value="1"/>
</dbReference>
<dbReference type="PANTHER" id="PTHR31637">
    <property type="entry name" value="2,3-BISPHOSPHOGLYCERATE-INDEPENDENT PHOSPHOGLYCERATE MUTASE"/>
    <property type="match status" value="1"/>
</dbReference>
<gene>
    <name evidence="9" type="primary">gpmI</name>
    <name evidence="16" type="ORF">DKW60_04555</name>
</gene>
<organism evidence="16 17">
    <name type="scientific">Leucothrix pacifica</name>
    <dbReference type="NCBI Taxonomy" id="1247513"/>
    <lineage>
        <taxon>Bacteria</taxon>
        <taxon>Pseudomonadati</taxon>
        <taxon>Pseudomonadota</taxon>
        <taxon>Gammaproteobacteria</taxon>
        <taxon>Thiotrichales</taxon>
        <taxon>Thiotrichaceae</taxon>
        <taxon>Leucothrix</taxon>
    </lineage>
</organism>
<keyword evidence="17" id="KW-1185">Reference proteome</keyword>
<dbReference type="UniPathway" id="UPA00109">
    <property type="reaction ID" value="UER00186"/>
</dbReference>
<comment type="subunit">
    <text evidence="9">Monomer.</text>
</comment>
<proteinExistence type="inferred from homology"/>
<feature type="binding site" evidence="9 13">
    <location>
        <position position="400"/>
    </location>
    <ligand>
        <name>Mn(2+)</name>
        <dbReference type="ChEBI" id="CHEBI:29035"/>
        <label>1</label>
    </ligand>
</feature>
<evidence type="ECO:0000259" key="15">
    <source>
        <dbReference type="Pfam" id="PF06415"/>
    </source>
</evidence>
<feature type="binding site" evidence="9 12">
    <location>
        <begin position="260"/>
        <end position="263"/>
    </location>
    <ligand>
        <name>substrate</name>
    </ligand>
</feature>
<dbReference type="AlphaFoldDB" id="A0A317CNY5"/>
<dbReference type="GO" id="GO:0006096">
    <property type="term" value="P:glycolytic process"/>
    <property type="evidence" value="ECO:0007669"/>
    <property type="project" value="UniProtKB-UniRule"/>
</dbReference>
<evidence type="ECO:0000259" key="14">
    <source>
        <dbReference type="Pfam" id="PF01676"/>
    </source>
</evidence>
<evidence type="ECO:0000256" key="10">
    <source>
        <dbReference type="NCBIfam" id="TIGR01307"/>
    </source>
</evidence>
<keyword evidence="6 9" id="KW-0324">Glycolysis</keyword>
<sequence length="513" mass="55373">MVTKQTAPRRNTLLIILDGFGVNPSKQNNAVYEANTPNLDRYFGSNTHTTLQASGGPVGLPEGQMGNSEVGHLTIGCGTIIKQNLVKVDDAIEDGSFAKNSVVLDAIGAAKSANRPLHLVGLVSDGGVHSHISHLCALIEICAAEGVTPMVHAYTDGRDTSPKSGKRFIETVQASLDQHGGKIATISGRFYAMDRDQRWERTEEAWQAMVNHKGLSFDTAAAAMDAAYADGATDEFVPPCVIAGAEKVASNDTALFFNFRNDRPRQMAAALSHKSFDHFDRGDFEAVTLTTMTEYDKTLTGPIVFKPEQPETCLSQVISEAGLTQLHCAETEKYAHVTFFFNGGKEAPYEGEERIVVDSPKVTTYDECPEMSAAEVATTVVDALNKQEHAFIVVNFANGDMVGHTAIPEAIIKAVEAMDTEVGRVLDAAAENDYSVILTADHGNCDEYVDPISKQPNTQHTVYPVPCLIIDQKYWTLSTSGGLGNLAPTVLQLMGLEQPKAMSCKSLLLSELT</sequence>
<feature type="binding site" evidence="9 12">
    <location>
        <begin position="158"/>
        <end position="159"/>
    </location>
    <ligand>
        <name>substrate</name>
    </ligand>
</feature>
<feature type="binding site" evidence="9 13">
    <location>
        <position position="441"/>
    </location>
    <ligand>
        <name>Mn(2+)</name>
        <dbReference type="ChEBI" id="CHEBI:29035"/>
        <label>2</label>
    </ligand>
</feature>
<dbReference type="Pfam" id="PF06415">
    <property type="entry name" value="iPGM_N"/>
    <property type="match status" value="1"/>
</dbReference>
<evidence type="ECO:0000256" key="4">
    <source>
        <dbReference type="ARBA" id="ARBA00008819"/>
    </source>
</evidence>
<dbReference type="PANTHER" id="PTHR31637:SF0">
    <property type="entry name" value="2,3-BISPHOSPHOGLYCERATE-INDEPENDENT PHOSPHOGLYCERATE MUTASE"/>
    <property type="match status" value="1"/>
</dbReference>
<feature type="active site" description="Phosphoserine intermediate" evidence="9 11">
    <location>
        <position position="68"/>
    </location>
</feature>
<dbReference type="Pfam" id="PF01676">
    <property type="entry name" value="Metalloenzyme"/>
    <property type="match status" value="1"/>
</dbReference>
<keyword evidence="8 9" id="KW-0413">Isomerase</keyword>
<dbReference type="InterPro" id="IPR036646">
    <property type="entry name" value="PGAM_B_sf"/>
</dbReference>
<dbReference type="CDD" id="cd16010">
    <property type="entry name" value="iPGM"/>
    <property type="match status" value="1"/>
</dbReference>
<feature type="binding site" evidence="9 12">
    <location>
        <position position="195"/>
    </location>
    <ligand>
        <name>substrate</name>
    </ligand>
</feature>
<dbReference type="OrthoDB" id="9800863at2"/>
<comment type="similarity">
    <text evidence="4 9">Belongs to the BPG-independent phosphoglycerate mutase family.</text>
</comment>
<dbReference type="GO" id="GO:0005829">
    <property type="term" value="C:cytosol"/>
    <property type="evidence" value="ECO:0007669"/>
    <property type="project" value="TreeGrafter"/>
</dbReference>
<evidence type="ECO:0000256" key="5">
    <source>
        <dbReference type="ARBA" id="ARBA00022723"/>
    </source>
</evidence>
<reference evidence="16 17" key="1">
    <citation type="submission" date="2018-05" db="EMBL/GenBank/DDBJ databases">
        <title>Leucothrix arctica sp. nov., isolated from Arctic seawater.</title>
        <authorList>
            <person name="Choi A."/>
            <person name="Baek K."/>
        </authorList>
    </citation>
    <scope>NUCLEOTIDE SEQUENCE [LARGE SCALE GENOMIC DNA]</scope>
    <source>
        <strain evidence="16 17">JCM 18388</strain>
    </source>
</reference>